<evidence type="ECO:0000256" key="6">
    <source>
        <dbReference type="ARBA" id="ARBA00023136"/>
    </source>
</evidence>
<feature type="repeat" description="TPR" evidence="7">
    <location>
        <begin position="153"/>
        <end position="186"/>
    </location>
</feature>
<dbReference type="GO" id="GO:0005886">
    <property type="term" value="C:plasma membrane"/>
    <property type="evidence" value="ECO:0007669"/>
    <property type="project" value="UniProtKB-SubCell"/>
</dbReference>
<sequence>MIGWQAAYAQARQLEKKDDWAAAAKTYARLVRLGEDTNPRVVFRLGHAYFRLNRLDESLPLLEKAVELQPTNAAWNYRLGFVLERKKSFDAALFYYRKALELDPRQASWVHRVEVCEAAITQLRLDLVSRNRGATWQILSVLEEGLPAHANDPQWLEKLGDAYFKMGRSDLAGSVYTKAATLRPESADLQFKAGWALEVEGKAEQRDTAYERAVTQDTSLGSPTVGVGAFFQAKGQWKLAAKHYAKTLQSKPDAIELYYRLGLAQQKIYDWAGAAGMFRKALELDPFQERLSWRLGLSYERLGDLQSAEIAYSRVLKSTATASHYWKYRMGYVLQLQGRYRDACIAFYLSREDKIAPSRSTDGDPYLERVLKADLEIGKRSQSAELSYKLGLRAEELGYPAIAAAAYSEAVQRTLEYDPERYFRLGRALMLSGMYREASAAFLETRQFKRPHAVDTTQYMKNKHQKQAMAYTEYMETLDILDSTILYESAHGSAVAGSPLQVCKSVIMDTRFSGFRHVWVVNDLASIPGDFKRREDFIFVTRDSDLYLRYLATARFLINDNTFPPYFIRRNEQQYLNTWHGTPLKTLGRDIKNGVMEHKNAARNFLHATHLIAPNKFTADCLVDRYDVAGIFNGRLAITGYPRVDATLTATDDHKAELRKQLGVPPDKKVVLYAPTWRGTLGDRILDNSRLVADVEALAGSDDWHFLFRGHAMTSAQTDGKSLHQHVVPPIIDTNDLLSIVDVLITDYSSIFFDFIATGRPIIYYAYDLEQYKAERGLYFDLASMPGNLCYDVEAVVSQISEAIQAATEHEKRLDYISAEQEFCPLDDGGATARAIDFFFFGSSEYEVHNGRDGKRNVLFYQGSFLPNGITTSYLNLVSHVDPDQNNIYVVVDPDALASEAARLEKFEQNPEHVRVLARVGSHVLTPEERWVVDKFNTQHTLDSDEMWIVFNRAFAREFRRMFGTASFDSVICFEGYARFWTALLGNAPLEGAKKSVYLHNDMYNEWRNRFEYLEANFRLYKNFESLVSVTESVAEENTTQLAERFELDSNKFTFCNNLVNPAETLHMAEQPLDEDIAQWVDEGDTLFVTLGRLSPEKGHAKLICAFSEIAAEQSGAKLVILGDGPLHSSLQELITRLDLDGCVLLAGRRLNPFAILANADCFVFSSDYEGQGLVVLEALILDRPVISTDVVGPRSVLEGGYGLLVENSVDGLTGGFRSFFLGQVPRKKLDYELYQKEALDKFGLVVL</sequence>
<dbReference type="Gene3D" id="3.40.50.2000">
    <property type="entry name" value="Glycogen Phosphorylase B"/>
    <property type="match status" value="2"/>
</dbReference>
<dbReference type="RefSeq" id="WP_210229638.1">
    <property type="nucleotide sequence ID" value="NZ_CP076022.1"/>
</dbReference>
<dbReference type="SUPFAM" id="SSF53756">
    <property type="entry name" value="UDP-Glycosyltransferase/glycogen phosphorylase"/>
    <property type="match status" value="2"/>
</dbReference>
<feature type="repeat" description="TPR" evidence="7">
    <location>
        <begin position="255"/>
        <end position="288"/>
    </location>
</feature>
<keyword evidence="4" id="KW-0808">Transferase</keyword>
<proteinExistence type="inferred from homology"/>
<comment type="similarity">
    <text evidence="2">Belongs to the CDP-glycerol glycerophosphotransferase family.</text>
</comment>
<protein>
    <submittedName>
        <fullName evidence="9">CDP-glycerol glycerophosphotransferase family protein</fullName>
    </submittedName>
</protein>
<dbReference type="PROSITE" id="PS50005">
    <property type="entry name" value="TPR"/>
    <property type="match status" value="4"/>
</dbReference>
<dbReference type="Pfam" id="PF13432">
    <property type="entry name" value="TPR_16"/>
    <property type="match status" value="3"/>
</dbReference>
<dbReference type="InterPro" id="IPR051612">
    <property type="entry name" value="Teichoic_Acid_Biosynth"/>
</dbReference>
<feature type="repeat" description="TPR" evidence="7">
    <location>
        <begin position="39"/>
        <end position="72"/>
    </location>
</feature>
<name>A0A975R062_9MICC</name>
<dbReference type="PANTHER" id="PTHR37316:SF3">
    <property type="entry name" value="TEICHOIC ACID GLYCEROL-PHOSPHATE TRANSFERASE"/>
    <property type="match status" value="1"/>
</dbReference>
<dbReference type="Pfam" id="PF00534">
    <property type="entry name" value="Glycos_transf_1"/>
    <property type="match status" value="1"/>
</dbReference>
<dbReference type="SMART" id="SM00028">
    <property type="entry name" value="TPR"/>
    <property type="match status" value="8"/>
</dbReference>
<dbReference type="Proteomes" id="UP000676885">
    <property type="component" value="Chromosome"/>
</dbReference>
<dbReference type="InterPro" id="IPR001296">
    <property type="entry name" value="Glyco_trans_1"/>
</dbReference>
<dbReference type="InterPro" id="IPR007554">
    <property type="entry name" value="Glycerophosphate_synth"/>
</dbReference>
<evidence type="ECO:0000256" key="3">
    <source>
        <dbReference type="ARBA" id="ARBA00022475"/>
    </source>
</evidence>
<feature type="repeat" description="TPR" evidence="7">
    <location>
        <begin position="73"/>
        <end position="106"/>
    </location>
</feature>
<dbReference type="InterPro" id="IPR019734">
    <property type="entry name" value="TPR_rpt"/>
</dbReference>
<dbReference type="PROSITE" id="PS50293">
    <property type="entry name" value="TPR_REGION"/>
    <property type="match status" value="1"/>
</dbReference>
<dbReference type="SUPFAM" id="SSF48452">
    <property type="entry name" value="TPR-like"/>
    <property type="match status" value="3"/>
</dbReference>
<dbReference type="Gene3D" id="3.40.50.12580">
    <property type="match status" value="1"/>
</dbReference>
<dbReference type="CDD" id="cd03811">
    <property type="entry name" value="GT4_GT28_WabH-like"/>
    <property type="match status" value="1"/>
</dbReference>
<dbReference type="Pfam" id="PF04464">
    <property type="entry name" value="Glyphos_transf"/>
    <property type="match status" value="1"/>
</dbReference>
<evidence type="ECO:0000256" key="2">
    <source>
        <dbReference type="ARBA" id="ARBA00010488"/>
    </source>
</evidence>
<dbReference type="AlphaFoldDB" id="A0A975R062"/>
<gene>
    <name evidence="9" type="ORF">KKR91_11375</name>
</gene>
<keyword evidence="7" id="KW-0802">TPR repeat</keyword>
<dbReference type="GO" id="GO:0016757">
    <property type="term" value="F:glycosyltransferase activity"/>
    <property type="evidence" value="ECO:0007669"/>
    <property type="project" value="InterPro"/>
</dbReference>
<dbReference type="GO" id="GO:0019350">
    <property type="term" value="P:teichoic acid biosynthetic process"/>
    <property type="evidence" value="ECO:0007669"/>
    <property type="project" value="UniProtKB-KW"/>
</dbReference>
<keyword evidence="10" id="KW-1185">Reference proteome</keyword>
<dbReference type="InterPro" id="IPR011990">
    <property type="entry name" value="TPR-like_helical_dom_sf"/>
</dbReference>
<evidence type="ECO:0000256" key="7">
    <source>
        <dbReference type="PROSITE-ProRule" id="PRU00339"/>
    </source>
</evidence>
<organism evidence="9 10">
    <name type="scientific">Arthrobacter jiangjiafuii</name>
    <dbReference type="NCBI Taxonomy" id="2817475"/>
    <lineage>
        <taxon>Bacteria</taxon>
        <taxon>Bacillati</taxon>
        <taxon>Actinomycetota</taxon>
        <taxon>Actinomycetes</taxon>
        <taxon>Micrococcales</taxon>
        <taxon>Micrococcaceae</taxon>
        <taxon>Arthrobacter</taxon>
    </lineage>
</organism>
<reference evidence="9 10" key="1">
    <citation type="submission" date="2021-05" db="EMBL/GenBank/DDBJ databases">
        <title>Novel species in genus Arthrobacter.</title>
        <authorList>
            <person name="Zhang G."/>
        </authorList>
    </citation>
    <scope>NUCLEOTIDE SEQUENCE [LARGE SCALE GENOMIC DNA]</scope>
    <source>
        <strain evidence="10">zg-ZUI227</strain>
    </source>
</reference>
<dbReference type="InterPro" id="IPR043148">
    <property type="entry name" value="TagF_C"/>
</dbReference>
<evidence type="ECO:0000313" key="10">
    <source>
        <dbReference type="Proteomes" id="UP000676885"/>
    </source>
</evidence>
<accession>A0A975R062</accession>
<evidence type="ECO:0000313" key="9">
    <source>
        <dbReference type="EMBL" id="QWC09111.1"/>
    </source>
</evidence>
<dbReference type="Gene3D" id="3.40.50.11820">
    <property type="match status" value="1"/>
</dbReference>
<keyword evidence="3" id="KW-1003">Cell membrane</keyword>
<keyword evidence="5" id="KW-0777">Teichoic acid biosynthesis</keyword>
<dbReference type="Gene3D" id="1.25.40.10">
    <property type="entry name" value="Tetratricopeptide repeat domain"/>
    <property type="match status" value="2"/>
</dbReference>
<dbReference type="InterPro" id="IPR043149">
    <property type="entry name" value="TagF_N"/>
</dbReference>
<evidence type="ECO:0000256" key="4">
    <source>
        <dbReference type="ARBA" id="ARBA00022679"/>
    </source>
</evidence>
<feature type="domain" description="Glycosyl transferase family 1" evidence="8">
    <location>
        <begin position="1082"/>
        <end position="1231"/>
    </location>
</feature>
<dbReference type="KEGG" id="ajg:KKR91_11375"/>
<dbReference type="PANTHER" id="PTHR37316">
    <property type="entry name" value="TEICHOIC ACID GLYCEROL-PHOSPHATE PRIMASE"/>
    <property type="match status" value="1"/>
</dbReference>
<dbReference type="EMBL" id="CP076022">
    <property type="protein sequence ID" value="QWC09111.1"/>
    <property type="molecule type" value="Genomic_DNA"/>
</dbReference>
<evidence type="ECO:0000259" key="8">
    <source>
        <dbReference type="Pfam" id="PF00534"/>
    </source>
</evidence>
<evidence type="ECO:0000256" key="5">
    <source>
        <dbReference type="ARBA" id="ARBA00022944"/>
    </source>
</evidence>
<keyword evidence="6" id="KW-0472">Membrane</keyword>
<dbReference type="GO" id="GO:0047355">
    <property type="term" value="F:CDP-glycerol glycerophosphotransferase activity"/>
    <property type="evidence" value="ECO:0007669"/>
    <property type="project" value="InterPro"/>
</dbReference>
<evidence type="ECO:0000256" key="1">
    <source>
        <dbReference type="ARBA" id="ARBA00004202"/>
    </source>
</evidence>
<comment type="subcellular location">
    <subcellularLocation>
        <location evidence="1">Cell membrane</location>
        <topology evidence="1">Peripheral membrane protein</topology>
    </subcellularLocation>
</comment>